<dbReference type="RefSeq" id="WP_099668831.1">
    <property type="nucleotide sequence ID" value="NZ_PEDM01000012.1"/>
</dbReference>
<organism evidence="13 14">
    <name type="scientific">Anoxybacillus flavithermus</name>
    <dbReference type="NCBI Taxonomy" id="33934"/>
    <lineage>
        <taxon>Bacteria</taxon>
        <taxon>Bacillati</taxon>
        <taxon>Bacillota</taxon>
        <taxon>Bacilli</taxon>
        <taxon>Bacillales</taxon>
        <taxon>Anoxybacillaceae</taxon>
        <taxon>Anoxybacillus</taxon>
    </lineage>
</organism>
<comment type="catalytic activity">
    <reaction evidence="1 11">
        <text>ATP-dependent breakage, passage and rejoining of double-stranded DNA.</text>
        <dbReference type="EC" id="5.6.2.2"/>
    </reaction>
</comment>
<evidence type="ECO:0000256" key="3">
    <source>
        <dbReference type="ARBA" id="ARBA00022723"/>
    </source>
</evidence>
<dbReference type="EC" id="5.6.2.2" evidence="11"/>
<evidence type="ECO:0000256" key="6">
    <source>
        <dbReference type="ARBA" id="ARBA00022842"/>
    </source>
</evidence>
<dbReference type="FunFam" id="3.30.230.10:FF:000005">
    <property type="entry name" value="DNA gyrase subunit B"/>
    <property type="match status" value="1"/>
</dbReference>
<dbReference type="GO" id="GO:0006265">
    <property type="term" value="P:DNA topological change"/>
    <property type="evidence" value="ECO:0007669"/>
    <property type="project" value="UniProtKB-UniRule"/>
</dbReference>
<dbReference type="CDD" id="cd00822">
    <property type="entry name" value="TopoII_Trans_DNA_gyrase"/>
    <property type="match status" value="1"/>
</dbReference>
<dbReference type="NCBIfam" id="NF004189">
    <property type="entry name" value="PRK05644.1"/>
    <property type="match status" value="1"/>
</dbReference>
<comment type="caution">
    <text evidence="13">The sequence shown here is derived from an EMBL/GenBank/DDBJ whole genome shotgun (WGS) entry which is preliminary data.</text>
</comment>
<dbReference type="Pfam" id="PF00986">
    <property type="entry name" value="DNA_gyraseB_C"/>
    <property type="match status" value="1"/>
</dbReference>
<comment type="miscellaneous">
    <text evidence="11">Few gyrases are as efficient as E.coli at forming negative supercoils. Not all organisms have 2 type II topoisomerases; in organisms with a single type II topoisomerase this enzyme also has to decatenate newly replicated chromosomes.</text>
</comment>
<dbReference type="PROSITE" id="PS00177">
    <property type="entry name" value="TOPOISOMERASE_II"/>
    <property type="match status" value="1"/>
</dbReference>
<dbReference type="InterPro" id="IPR006171">
    <property type="entry name" value="TOPRIM_dom"/>
</dbReference>
<dbReference type="FunFam" id="3.40.50.670:FF:000002">
    <property type="entry name" value="DNA gyrase subunit B"/>
    <property type="match status" value="1"/>
</dbReference>
<dbReference type="GO" id="GO:0005737">
    <property type="term" value="C:cytoplasm"/>
    <property type="evidence" value="ECO:0007669"/>
    <property type="project" value="UniProtKB-SubCell"/>
</dbReference>
<dbReference type="AlphaFoldDB" id="A0A2G5RQ22"/>
<sequence>MEQRDQIVYDESQIQVLEGLEAVRKRPGMYIGSTGPKGLHHLVWEIVDNSIDEALAGFCKEINVIVEQDNSITVIDNGRGIPVGIHEKMGRPAVEVIMTVLHAGGKFGGGGYKVSGGLHGVGASVVNALSEELEVYVHRDGKIHYQKYKRGVPCADLQVVGETDRTGTTIHFKPDPEIFTETTEYDYDTLAHRLRELAFLNKGIRITLEDRRGEKRRNEYYYEGGISSYVKHLNRTKETLHEEPIYIEGEKEGIQVEIALQYNDGYTSNIYSFANNIHTHEGGTHELGFKTALTRIINDYGRKNNMFKEQDANLTGEDVREGLTAIISVKHPAPQFEGQTKTKLGNSDARTATESIFAEQFEKFLLENPAVAKKIVEKGILASRARLAAKRARELTRRKNALEVSSLPGKLADCSSKDPAICELYVVEGDSAGGSAKQGRDRHFQAILPLRGKIINVEKSRLDKILSNNEVRAIITALGTGIGEDFDITKARYHKIIIMTDADVDGAHIRTLLLTFFYRYMREVIEQGYVYIAQPPLYKIQQGKRIEYAYSDRQLEEILARLPEQPKPIIQRYKGLGEMNPEQLWETTMNPETRTLLKVSLQDAMEADETFEILMGDKVEPRRQFIEENAKYVKNLDI</sequence>
<evidence type="ECO:0000256" key="10">
    <source>
        <dbReference type="ARBA" id="ARBA00063644"/>
    </source>
</evidence>
<accession>A0A2G5RQ22</accession>
<evidence type="ECO:0000313" key="13">
    <source>
        <dbReference type="EMBL" id="PIC04958.1"/>
    </source>
</evidence>
<dbReference type="InterPro" id="IPR002288">
    <property type="entry name" value="DNA_gyrase_B_C"/>
</dbReference>
<dbReference type="InterPro" id="IPR036890">
    <property type="entry name" value="HATPase_C_sf"/>
</dbReference>
<dbReference type="InterPro" id="IPR020568">
    <property type="entry name" value="Ribosomal_Su5_D2-typ_SF"/>
</dbReference>
<feature type="binding site" evidence="11">
    <location>
        <position position="501"/>
    </location>
    <ligand>
        <name>Mg(2+)</name>
        <dbReference type="ChEBI" id="CHEBI:18420"/>
        <label>2</label>
    </ligand>
</feature>
<dbReference type="Pfam" id="PF01751">
    <property type="entry name" value="Toprim"/>
    <property type="match status" value="1"/>
</dbReference>
<dbReference type="GO" id="GO:0005524">
    <property type="term" value="F:ATP binding"/>
    <property type="evidence" value="ECO:0007669"/>
    <property type="project" value="UniProtKB-UniRule"/>
</dbReference>
<evidence type="ECO:0000256" key="7">
    <source>
        <dbReference type="ARBA" id="ARBA00023029"/>
    </source>
</evidence>
<dbReference type="PRINTS" id="PR00418">
    <property type="entry name" value="TPI2FAMILY"/>
</dbReference>
<dbReference type="HAMAP" id="MF_01898">
    <property type="entry name" value="GyrB"/>
    <property type="match status" value="1"/>
</dbReference>
<comment type="subcellular location">
    <subcellularLocation>
        <location evidence="11">Cytoplasm</location>
    </subcellularLocation>
</comment>
<proteinExistence type="inferred from homology"/>
<dbReference type="InterPro" id="IPR000565">
    <property type="entry name" value="Topo_IIA_B"/>
</dbReference>
<dbReference type="CDD" id="cd16928">
    <property type="entry name" value="HATPase_GyrB-like"/>
    <property type="match status" value="1"/>
</dbReference>
<dbReference type="NCBIfam" id="NF011501">
    <property type="entry name" value="PRK14939.1"/>
    <property type="match status" value="1"/>
</dbReference>
<dbReference type="PRINTS" id="PR01159">
    <property type="entry name" value="DNAGYRASEB"/>
</dbReference>
<dbReference type="Pfam" id="PF00204">
    <property type="entry name" value="DNA_gyraseB"/>
    <property type="match status" value="1"/>
</dbReference>
<evidence type="ECO:0000256" key="2">
    <source>
        <dbReference type="ARBA" id="ARBA00010708"/>
    </source>
</evidence>
<comment type="similarity">
    <text evidence="2 11">Belongs to the type II topoisomerase GyrB family.</text>
</comment>
<evidence type="ECO:0000259" key="12">
    <source>
        <dbReference type="PROSITE" id="PS50880"/>
    </source>
</evidence>
<dbReference type="SMART" id="SM00387">
    <property type="entry name" value="HATPase_c"/>
    <property type="match status" value="1"/>
</dbReference>
<dbReference type="NCBIfam" id="TIGR01059">
    <property type="entry name" value="gyrB"/>
    <property type="match status" value="1"/>
</dbReference>
<dbReference type="InterPro" id="IPR013506">
    <property type="entry name" value="Topo_IIA_bsu_dom2"/>
</dbReference>
<dbReference type="InterPro" id="IPR034160">
    <property type="entry name" value="TOPRIM_GyrB"/>
</dbReference>
<evidence type="ECO:0000256" key="4">
    <source>
        <dbReference type="ARBA" id="ARBA00022741"/>
    </source>
</evidence>
<keyword evidence="5 11" id="KW-0067">ATP-binding</keyword>
<dbReference type="Gene3D" id="3.30.230.10">
    <property type="match status" value="1"/>
</dbReference>
<dbReference type="EMBL" id="PEDM01000012">
    <property type="protein sequence ID" value="PIC04958.1"/>
    <property type="molecule type" value="Genomic_DNA"/>
</dbReference>
<dbReference type="InterPro" id="IPR003594">
    <property type="entry name" value="HATPase_dom"/>
</dbReference>
<dbReference type="InterPro" id="IPR013760">
    <property type="entry name" value="Topo_IIA-like_dom_sf"/>
</dbReference>
<dbReference type="PROSITE" id="PS50880">
    <property type="entry name" value="TOPRIM"/>
    <property type="match status" value="1"/>
</dbReference>
<keyword evidence="11" id="KW-0963">Cytoplasm</keyword>
<dbReference type="SUPFAM" id="SSF56719">
    <property type="entry name" value="Type II DNA topoisomerase"/>
    <property type="match status" value="1"/>
</dbReference>
<dbReference type="Proteomes" id="UP000230559">
    <property type="component" value="Unassembled WGS sequence"/>
</dbReference>
<keyword evidence="3 11" id="KW-0479">Metal-binding</keyword>
<comment type="subunit">
    <text evidence="10">Heterotetramer composed of ParC and ParE.</text>
</comment>
<keyword evidence="9 11" id="KW-0413">Isomerase</keyword>
<dbReference type="InterPro" id="IPR011557">
    <property type="entry name" value="GyrB"/>
</dbReference>
<gene>
    <name evidence="11 13" type="primary">gyrB</name>
    <name evidence="13" type="ORF">CS060_07145</name>
</gene>
<keyword evidence="7 11" id="KW-0799">Topoisomerase</keyword>
<dbReference type="Pfam" id="PF02518">
    <property type="entry name" value="HATPase_c"/>
    <property type="match status" value="1"/>
</dbReference>
<evidence type="ECO:0000256" key="8">
    <source>
        <dbReference type="ARBA" id="ARBA00023125"/>
    </source>
</evidence>
<feature type="binding site" evidence="11">
    <location>
        <position position="501"/>
    </location>
    <ligand>
        <name>Mg(2+)</name>
        <dbReference type="ChEBI" id="CHEBI:18420"/>
        <label>1</label>
        <note>catalytic</note>
    </ligand>
</feature>
<feature type="domain" description="Toprim" evidence="12">
    <location>
        <begin position="422"/>
        <end position="536"/>
    </location>
</feature>
<dbReference type="GO" id="GO:0003677">
    <property type="term" value="F:DNA binding"/>
    <property type="evidence" value="ECO:0007669"/>
    <property type="project" value="UniProtKB-KW"/>
</dbReference>
<feature type="binding site" evidence="11">
    <location>
        <position position="503"/>
    </location>
    <ligand>
        <name>Mg(2+)</name>
        <dbReference type="ChEBI" id="CHEBI:18420"/>
        <label>2</label>
    </ligand>
</feature>
<dbReference type="PANTHER" id="PTHR45866:SF1">
    <property type="entry name" value="DNA GYRASE SUBUNIT B, MITOCHONDRIAL"/>
    <property type="match status" value="1"/>
</dbReference>
<evidence type="ECO:0000256" key="9">
    <source>
        <dbReference type="ARBA" id="ARBA00023235"/>
    </source>
</evidence>
<dbReference type="Gene3D" id="3.40.50.670">
    <property type="match status" value="1"/>
</dbReference>
<dbReference type="FunFam" id="3.30.565.10:FF:000002">
    <property type="entry name" value="DNA gyrase subunit B"/>
    <property type="match status" value="1"/>
</dbReference>
<feature type="site" description="Interaction with DNA" evidence="11">
    <location>
        <position position="453"/>
    </location>
</feature>
<evidence type="ECO:0000256" key="5">
    <source>
        <dbReference type="ARBA" id="ARBA00022840"/>
    </source>
</evidence>
<comment type="cofactor">
    <cofactor evidence="11">
        <name>Mg(2+)</name>
        <dbReference type="ChEBI" id="CHEBI:18420"/>
    </cofactor>
    <cofactor evidence="11">
        <name>Mn(2+)</name>
        <dbReference type="ChEBI" id="CHEBI:29035"/>
    </cofactor>
    <cofactor evidence="11">
        <name>Ca(2+)</name>
        <dbReference type="ChEBI" id="CHEBI:29108"/>
    </cofactor>
    <text evidence="11">Binds two Mg(2+) per subunit. The magnesium ions form salt bridges with both the protein and the DNA. Can also accept other divalent metal cations, such as Mn(2+) or Ca(2+).</text>
</comment>
<dbReference type="PANTHER" id="PTHR45866">
    <property type="entry name" value="DNA GYRASE/TOPOISOMERASE SUBUNIT B"/>
    <property type="match status" value="1"/>
</dbReference>
<dbReference type="SUPFAM" id="SSF54211">
    <property type="entry name" value="Ribosomal protein S5 domain 2-like"/>
    <property type="match status" value="1"/>
</dbReference>
<keyword evidence="6 11" id="KW-0460">Magnesium</keyword>
<evidence type="ECO:0000313" key="14">
    <source>
        <dbReference type="Proteomes" id="UP000230559"/>
    </source>
</evidence>
<comment type="function">
    <text evidence="11">A type II topoisomerase that negatively supercoils closed circular double-stranded (ds) DNA in an ATP-dependent manner to modulate DNA topology and maintain chromosomes in an underwound state. Negative supercoiling favors strand separation, and DNA replication, transcription, recombination and repair, all of which involve strand separation. Also able to catalyze the interconversion of other topological isomers of dsDNA rings, including catenanes and knotted rings. Type II topoisomerases break and join 2 DNA strands simultaneously in an ATP-dependent manner.</text>
</comment>
<reference evidence="13 14" key="1">
    <citation type="submission" date="2017-10" db="EMBL/GenBank/DDBJ databases">
        <title>Draft genome sequence of Anoxybacillus flavithermus KU2-6-11 from caldera Uzon (Russia:Kamchtka).</title>
        <authorList>
            <person name="Korzhuk A.V."/>
            <person name="Rozanov A.S."/>
            <person name="Bryanskaya A.V."/>
            <person name="Peltek S.E."/>
        </authorList>
    </citation>
    <scope>NUCLEOTIDE SEQUENCE [LARGE SCALE GENOMIC DNA]</scope>
    <source>
        <strain evidence="13 14">KU2-6_11</strain>
    </source>
</reference>
<evidence type="ECO:0000256" key="11">
    <source>
        <dbReference type="HAMAP-Rule" id="MF_01898"/>
    </source>
</evidence>
<dbReference type="InterPro" id="IPR014721">
    <property type="entry name" value="Ribsml_uS5_D2-typ_fold_subgr"/>
</dbReference>
<dbReference type="GO" id="GO:0005694">
    <property type="term" value="C:chromosome"/>
    <property type="evidence" value="ECO:0007669"/>
    <property type="project" value="InterPro"/>
</dbReference>
<keyword evidence="4 11" id="KW-0547">Nucleotide-binding</keyword>
<comment type="subunit">
    <text evidence="11">Heterotetramer, composed of two GyrA and two GyrB chains. In the heterotetramer, GyrA contains the active site tyrosine that forms a transient covalent intermediate with DNA, while GyrB binds cofactors and catalyzes ATP hydrolysis.</text>
</comment>
<dbReference type="InterPro" id="IPR013759">
    <property type="entry name" value="Topo_IIA_B_C"/>
</dbReference>
<dbReference type="GO" id="GO:0046872">
    <property type="term" value="F:metal ion binding"/>
    <property type="evidence" value="ECO:0007669"/>
    <property type="project" value="UniProtKB-KW"/>
</dbReference>
<dbReference type="Gene3D" id="3.30.565.10">
    <property type="entry name" value="Histidine kinase-like ATPase, C-terminal domain"/>
    <property type="match status" value="1"/>
</dbReference>
<dbReference type="GO" id="GO:0034335">
    <property type="term" value="F:DNA negative supercoiling activity"/>
    <property type="evidence" value="ECO:0007669"/>
    <property type="project" value="UniProtKB-ARBA"/>
</dbReference>
<dbReference type="SMART" id="SM00433">
    <property type="entry name" value="TOP2c"/>
    <property type="match status" value="1"/>
</dbReference>
<evidence type="ECO:0000256" key="1">
    <source>
        <dbReference type="ARBA" id="ARBA00000185"/>
    </source>
</evidence>
<feature type="binding site" evidence="11">
    <location>
        <position position="428"/>
    </location>
    <ligand>
        <name>Mg(2+)</name>
        <dbReference type="ChEBI" id="CHEBI:18420"/>
        <label>1</label>
        <note>catalytic</note>
    </ligand>
</feature>
<dbReference type="GO" id="GO:0006261">
    <property type="term" value="P:DNA-templated DNA replication"/>
    <property type="evidence" value="ECO:0007669"/>
    <property type="project" value="UniProtKB-UniRule"/>
</dbReference>
<protein>
    <recommendedName>
        <fullName evidence="11">DNA gyrase subunit B</fullName>
        <ecNumber evidence="11">5.6.2.2</ecNumber>
    </recommendedName>
</protein>
<dbReference type="InterPro" id="IPR018522">
    <property type="entry name" value="TopoIIA_CS"/>
</dbReference>
<name>A0A2G5RQ22_9BACL</name>
<dbReference type="SUPFAM" id="SSF55874">
    <property type="entry name" value="ATPase domain of HSP90 chaperone/DNA topoisomerase II/histidine kinase"/>
    <property type="match status" value="1"/>
</dbReference>
<feature type="site" description="Interaction with DNA" evidence="11">
    <location>
        <position position="456"/>
    </location>
</feature>
<dbReference type="InterPro" id="IPR001241">
    <property type="entry name" value="Topo_IIA"/>
</dbReference>
<dbReference type="CDD" id="cd03366">
    <property type="entry name" value="TOPRIM_TopoIIA_GyrB"/>
    <property type="match status" value="1"/>
</dbReference>
<keyword evidence="8" id="KW-0238">DNA-binding</keyword>